<evidence type="ECO:0000256" key="1">
    <source>
        <dbReference type="ARBA" id="ARBA00004496"/>
    </source>
</evidence>
<protein>
    <submittedName>
        <fullName evidence="6">ESAT-6 protein secretion system EspG family protein</fullName>
    </submittedName>
</protein>
<feature type="region of interest" description="Disordered" evidence="5">
    <location>
        <begin position="192"/>
        <end position="263"/>
    </location>
</feature>
<proteinExistence type="inferred from homology"/>
<dbReference type="Proteomes" id="UP000243542">
    <property type="component" value="Unassembled WGS sequence"/>
</dbReference>
<reference evidence="6 7" key="1">
    <citation type="submission" date="2017-10" db="EMBL/GenBank/DDBJ databases">
        <title>Sequencing the genomes of 1000 actinobacteria strains.</title>
        <authorList>
            <person name="Klenk H.-P."/>
        </authorList>
    </citation>
    <scope>NUCLEOTIDE SEQUENCE [LARGE SCALE GENOMIC DNA]</scope>
    <source>
        <strain evidence="6 7">DSM 46092</strain>
    </source>
</reference>
<dbReference type="InterPro" id="IPR025734">
    <property type="entry name" value="EspG"/>
</dbReference>
<feature type="compositionally biased region" description="Low complexity" evidence="5">
    <location>
        <begin position="291"/>
        <end position="306"/>
    </location>
</feature>
<evidence type="ECO:0000256" key="2">
    <source>
        <dbReference type="ARBA" id="ARBA00006411"/>
    </source>
</evidence>
<evidence type="ECO:0000256" key="5">
    <source>
        <dbReference type="SAM" id="MobiDB-lite"/>
    </source>
</evidence>
<sequence length="306" mass="32812">MTILDRPVRIPRPAFFIAWDHAEGGKLPAVVAPDDAYATTDFSRELEQRTMSRFEALRLATPDGRLTPQFRATLELLAAPERELYAWTALVNRPEDNGAVLVASAGRDAVRLITDHRSIQLDPIPAHELAASLADTLPNYPPARIGHLRMPMTYLDGRTADPLSEASGHADQIRHLSRAERAGVHKLYAAVRSTGDRIRSTPRSPSTTSPGPAASSRSPAPTTTAAKKSPCGPAAVPPSSMPSPSPSTDSPEDLGSQQILNRPPVTFCGLRPALSRSHGRWASLARPQICSRPSRSAPPSAAAGRT</sequence>
<keyword evidence="4" id="KW-0143">Chaperone</keyword>
<dbReference type="RefSeq" id="WP_098512726.1">
    <property type="nucleotide sequence ID" value="NZ_JBIAKZ010000052.1"/>
</dbReference>
<keyword evidence="3" id="KW-0963">Cytoplasm</keyword>
<evidence type="ECO:0000313" key="6">
    <source>
        <dbReference type="EMBL" id="PFG48691.1"/>
    </source>
</evidence>
<comment type="subcellular location">
    <subcellularLocation>
        <location evidence="1">Cytoplasm</location>
    </subcellularLocation>
</comment>
<comment type="caution">
    <text evidence="6">The sequence shown here is derived from an EMBL/GenBank/DDBJ whole genome shotgun (WGS) entry which is preliminary data.</text>
</comment>
<keyword evidence="7" id="KW-1185">Reference proteome</keyword>
<evidence type="ECO:0000256" key="4">
    <source>
        <dbReference type="ARBA" id="ARBA00023186"/>
    </source>
</evidence>
<feature type="compositionally biased region" description="Low complexity" evidence="5">
    <location>
        <begin position="201"/>
        <end position="226"/>
    </location>
</feature>
<evidence type="ECO:0000256" key="3">
    <source>
        <dbReference type="ARBA" id="ARBA00022490"/>
    </source>
</evidence>
<dbReference type="EMBL" id="PDJK01000002">
    <property type="protein sequence ID" value="PFG48691.1"/>
    <property type="molecule type" value="Genomic_DNA"/>
</dbReference>
<dbReference type="Pfam" id="PF14011">
    <property type="entry name" value="ESX-1_EspG"/>
    <property type="match status" value="1"/>
</dbReference>
<feature type="region of interest" description="Disordered" evidence="5">
    <location>
        <begin position="276"/>
        <end position="306"/>
    </location>
</feature>
<dbReference type="AlphaFoldDB" id="A0A2A9FD64"/>
<gene>
    <name evidence="6" type="ORF">ATK36_3794</name>
</gene>
<comment type="similarity">
    <text evidence="2">Belongs to the EspG family.</text>
</comment>
<evidence type="ECO:0000313" key="7">
    <source>
        <dbReference type="Proteomes" id="UP000243542"/>
    </source>
</evidence>
<organism evidence="6 7">
    <name type="scientific">Amycolatopsis sulphurea</name>
    <dbReference type="NCBI Taxonomy" id="76022"/>
    <lineage>
        <taxon>Bacteria</taxon>
        <taxon>Bacillati</taxon>
        <taxon>Actinomycetota</taxon>
        <taxon>Actinomycetes</taxon>
        <taxon>Pseudonocardiales</taxon>
        <taxon>Pseudonocardiaceae</taxon>
        <taxon>Amycolatopsis</taxon>
    </lineage>
</organism>
<name>A0A2A9FD64_9PSEU</name>
<feature type="compositionally biased region" description="Pro residues" evidence="5">
    <location>
        <begin position="235"/>
        <end position="245"/>
    </location>
</feature>
<accession>A0A2A9FD64</accession>